<reference evidence="1 2" key="1">
    <citation type="submission" date="2018-03" db="EMBL/GenBank/DDBJ databases">
        <title>Whole genome sequencing of Histamine producing bacteria.</title>
        <authorList>
            <person name="Butler K."/>
        </authorList>
    </citation>
    <scope>NUCLEOTIDE SEQUENCE [LARGE SCALE GENOMIC DNA]</scope>
    <source>
        <strain evidence="1 2">ATCC 51761</strain>
    </source>
</reference>
<dbReference type="Proteomes" id="UP000241190">
    <property type="component" value="Unassembled WGS sequence"/>
</dbReference>
<protein>
    <submittedName>
        <fullName evidence="1">Uncharacterized protein</fullName>
    </submittedName>
</protein>
<dbReference type="RefSeq" id="WP_045038741.1">
    <property type="nucleotide sequence ID" value="NZ_JZSR01000057.1"/>
</dbReference>
<comment type="caution">
    <text evidence="1">The sequence shown here is derived from an EMBL/GenBank/DDBJ whole genome shotgun (WGS) entry which is preliminary data.</text>
</comment>
<accession>A0ABX5GMJ5</accession>
<dbReference type="EMBL" id="PYOP01000052">
    <property type="protein sequence ID" value="PSW91320.1"/>
    <property type="molecule type" value="Genomic_DNA"/>
</dbReference>
<sequence>MSIEFKLGNITCHYVLTDKEKILLGLTDIVEVNLNEKEMFSTMINALILTSIPEERTPPSENEIKKVEYIANDLNLLLPENYKQSAVVCRQFIHQYRDKHNKLMAVFNNIKGQLLK</sequence>
<name>A0ABX5GMJ5_9GAMM</name>
<gene>
    <name evidence="1" type="ORF">C9J52_19235</name>
</gene>
<evidence type="ECO:0000313" key="2">
    <source>
        <dbReference type="Proteomes" id="UP000241190"/>
    </source>
</evidence>
<organism evidence="1 2">
    <name type="scientific">Photobacterium iliopiscarium</name>
    <dbReference type="NCBI Taxonomy" id="56192"/>
    <lineage>
        <taxon>Bacteria</taxon>
        <taxon>Pseudomonadati</taxon>
        <taxon>Pseudomonadota</taxon>
        <taxon>Gammaproteobacteria</taxon>
        <taxon>Vibrionales</taxon>
        <taxon>Vibrionaceae</taxon>
        <taxon>Photobacterium</taxon>
    </lineage>
</organism>
<evidence type="ECO:0000313" key="1">
    <source>
        <dbReference type="EMBL" id="PSW91320.1"/>
    </source>
</evidence>
<proteinExistence type="predicted"/>
<keyword evidence="2" id="KW-1185">Reference proteome</keyword>